<evidence type="ECO:0000256" key="2">
    <source>
        <dbReference type="ARBA" id="ARBA00022737"/>
    </source>
</evidence>
<evidence type="ECO:0000256" key="1">
    <source>
        <dbReference type="ARBA" id="ARBA00022729"/>
    </source>
</evidence>
<dbReference type="GO" id="GO:0019955">
    <property type="term" value="F:cytokine binding"/>
    <property type="evidence" value="ECO:0007669"/>
    <property type="project" value="TreeGrafter"/>
</dbReference>
<keyword evidence="3" id="KW-1015">Disulfide bond</keyword>
<feature type="domain" description="Fibronectin type-III" evidence="8">
    <location>
        <begin position="759"/>
        <end position="856"/>
    </location>
</feature>
<dbReference type="SMART" id="SM00060">
    <property type="entry name" value="FN3"/>
    <property type="match status" value="8"/>
</dbReference>
<keyword evidence="2" id="KW-0677">Repeat</keyword>
<dbReference type="InterPro" id="IPR050379">
    <property type="entry name" value="Type-I_Cytokine_Rcpt"/>
</dbReference>
<feature type="transmembrane region" description="Helical" evidence="7">
    <location>
        <begin position="1407"/>
        <end position="1428"/>
    </location>
</feature>
<dbReference type="InterPro" id="IPR013099">
    <property type="entry name" value="K_chnl_dom"/>
</dbReference>
<dbReference type="FunFam" id="2.60.40.10:FF:000028">
    <property type="entry name" value="Neuronal cell adhesion molecule"/>
    <property type="match status" value="3"/>
</dbReference>
<feature type="domain" description="Fibronectin type-III" evidence="8">
    <location>
        <begin position="1171"/>
        <end position="1265"/>
    </location>
</feature>
<dbReference type="Gene3D" id="1.10.287.70">
    <property type="match status" value="2"/>
</dbReference>
<dbReference type="GO" id="GO:0043235">
    <property type="term" value="C:receptor complex"/>
    <property type="evidence" value="ECO:0007669"/>
    <property type="project" value="TreeGrafter"/>
</dbReference>
<dbReference type="Pfam" id="PF00041">
    <property type="entry name" value="fn3"/>
    <property type="match status" value="6"/>
</dbReference>
<feature type="domain" description="Fibronectin type-III" evidence="8">
    <location>
        <begin position="958"/>
        <end position="1062"/>
    </location>
</feature>
<keyword evidence="7" id="KW-1133">Transmembrane helix</keyword>
<feature type="transmembrane region" description="Helical" evidence="7">
    <location>
        <begin position="468"/>
        <end position="488"/>
    </location>
</feature>
<feature type="compositionally biased region" description="Acidic residues" evidence="6">
    <location>
        <begin position="1599"/>
        <end position="1615"/>
    </location>
</feature>
<reference evidence="9 10" key="1">
    <citation type="submission" date="2022-05" db="EMBL/GenBank/DDBJ databases">
        <authorList>
            <consortium name="Genoscope - CEA"/>
            <person name="William W."/>
        </authorList>
    </citation>
    <scope>NUCLEOTIDE SEQUENCE [LARGE SCALE GENOMIC DNA]</scope>
</reference>
<keyword evidence="7" id="KW-0472">Membrane</keyword>
<keyword evidence="1" id="KW-0732">Signal</keyword>
<dbReference type="Pfam" id="PF07885">
    <property type="entry name" value="Ion_trans_2"/>
    <property type="match status" value="2"/>
</dbReference>
<dbReference type="GO" id="GO:0004896">
    <property type="term" value="F:cytokine receptor activity"/>
    <property type="evidence" value="ECO:0007669"/>
    <property type="project" value="TreeGrafter"/>
</dbReference>
<feature type="transmembrane region" description="Helical" evidence="7">
    <location>
        <begin position="1440"/>
        <end position="1460"/>
    </location>
</feature>
<proteinExistence type="predicted"/>
<dbReference type="SUPFAM" id="SSF81324">
    <property type="entry name" value="Voltage-gated potassium channels"/>
    <property type="match status" value="2"/>
</dbReference>
<keyword evidence="7" id="KW-0812">Transmembrane</keyword>
<evidence type="ECO:0000256" key="4">
    <source>
        <dbReference type="ARBA" id="ARBA00023170"/>
    </source>
</evidence>
<dbReference type="InterPro" id="IPR013783">
    <property type="entry name" value="Ig-like_fold"/>
</dbReference>
<feature type="region of interest" description="Disordered" evidence="6">
    <location>
        <begin position="1591"/>
        <end position="1615"/>
    </location>
</feature>
<feature type="transmembrane region" description="Helical" evidence="7">
    <location>
        <begin position="1375"/>
        <end position="1395"/>
    </location>
</feature>
<gene>
    <name evidence="9" type="ORF">PMEA_00006557</name>
</gene>
<evidence type="ECO:0000256" key="7">
    <source>
        <dbReference type="SAM" id="Phobius"/>
    </source>
</evidence>
<dbReference type="Gene3D" id="2.60.40.10">
    <property type="entry name" value="Immunoglobulins"/>
    <property type="match status" value="8"/>
</dbReference>
<dbReference type="InterPro" id="IPR036116">
    <property type="entry name" value="FN3_sf"/>
</dbReference>
<protein>
    <recommendedName>
        <fullName evidence="8">Fibronectin type-III domain-containing protein</fullName>
    </recommendedName>
</protein>
<evidence type="ECO:0000256" key="3">
    <source>
        <dbReference type="ARBA" id="ARBA00023157"/>
    </source>
</evidence>
<dbReference type="GO" id="GO:0009897">
    <property type="term" value="C:external side of plasma membrane"/>
    <property type="evidence" value="ECO:0007669"/>
    <property type="project" value="TreeGrafter"/>
</dbReference>
<dbReference type="PANTHER" id="PTHR23036:SF151">
    <property type="entry name" value="FIBRONECTIN TYPE-III DOMAIN-CONTAINING PROTEIN"/>
    <property type="match status" value="1"/>
</dbReference>
<keyword evidence="10" id="KW-1185">Reference proteome</keyword>
<feature type="transmembrane region" description="Helical" evidence="7">
    <location>
        <begin position="533"/>
        <end position="562"/>
    </location>
</feature>
<dbReference type="Proteomes" id="UP001159428">
    <property type="component" value="Unassembled WGS sequence"/>
</dbReference>
<keyword evidence="4" id="KW-0675">Receptor</keyword>
<evidence type="ECO:0000256" key="5">
    <source>
        <dbReference type="ARBA" id="ARBA00023180"/>
    </source>
</evidence>
<evidence type="ECO:0000313" key="10">
    <source>
        <dbReference type="Proteomes" id="UP001159428"/>
    </source>
</evidence>
<feature type="domain" description="Fibronectin type-III" evidence="8">
    <location>
        <begin position="1067"/>
        <end position="1166"/>
    </location>
</feature>
<dbReference type="SUPFAM" id="SSF49265">
    <property type="entry name" value="Fibronectin type III"/>
    <property type="match status" value="5"/>
</dbReference>
<feature type="domain" description="Fibronectin type-III" evidence="8">
    <location>
        <begin position="50"/>
        <end position="155"/>
    </location>
</feature>
<comment type="caution">
    <text evidence="9">The sequence shown here is derived from an EMBL/GenBank/DDBJ whole genome shotgun (WGS) entry which is preliminary data.</text>
</comment>
<feature type="domain" description="Fibronectin type-III" evidence="8">
    <location>
        <begin position="160"/>
        <end position="256"/>
    </location>
</feature>
<dbReference type="EMBL" id="CALNXJ010000015">
    <property type="protein sequence ID" value="CAH3116700.1"/>
    <property type="molecule type" value="Genomic_DNA"/>
</dbReference>
<keyword evidence="5" id="KW-0325">Glycoprotein</keyword>
<evidence type="ECO:0000259" key="8">
    <source>
        <dbReference type="PROSITE" id="PS50853"/>
    </source>
</evidence>
<organism evidence="9 10">
    <name type="scientific">Pocillopora meandrina</name>
    <dbReference type="NCBI Taxonomy" id="46732"/>
    <lineage>
        <taxon>Eukaryota</taxon>
        <taxon>Metazoa</taxon>
        <taxon>Cnidaria</taxon>
        <taxon>Anthozoa</taxon>
        <taxon>Hexacorallia</taxon>
        <taxon>Scleractinia</taxon>
        <taxon>Astrocoeniina</taxon>
        <taxon>Pocilloporidae</taxon>
        <taxon>Pocillopora</taxon>
    </lineage>
</organism>
<feature type="domain" description="Fibronectin type-III" evidence="8">
    <location>
        <begin position="262"/>
        <end position="363"/>
    </location>
</feature>
<sequence length="1723" mass="191566">MCSEMSSFSLNNLAVFTNYCIQMSAFTTSSIGNRSDCFFCSTDEEAPGHPPADLSVFNTSSTSIKVEWSPVPAEFRRGIILGYRVFLTRSAQNGLGRRKRDLLQNGNVTCSETTNLTTEFQGLEMYSNYCVEAVAYNRVGESGRTNVTCTLTDEAVPSQAPRNLIGHNTSSTSLVIGWSSIEAKFIHGILLGYKIFYRRSIESDTASQTLSVNAETLRKGINGLLKYTEYCTKVAGFTRKGDGKFTDCLNITTAQDKPSSAPPSVVASSYESPHRIKLSWEALPQGESNGRMTGYQVEYQMIGQGGEPVPISKTFSELVLPNMKSFVLNNQSVFTSFKFRIAAVTEAGIGVFSEEVIGETCRCEKGFSTALKPTALDENGVLREIITDVIEQSCGQCKDYGKMQLRIVGKNNTESEVSFPVTASSVRVSEFSKYIAVIQVPGMLVIKRRNDNPGMYQKVLKSSVFDNWPIFVFALLTMILAGMIIWILDCSEKGDSFPRSFIKGVAEGFWWSFITMTTVGYGDRFPKGVLAKAFAILWFLVGLIIFTFFGSAVTALMTVTVITGGPTLTQTKTKVSAVANSTEFNLAAKTLSGKWEIGKPYGTIKDLVNALRFGKTDAIFVDMYLPTKRPDWFNGSWYEVEHIVETDMSYGIVLRGQAMKLHRALKDLIRQNNVQSKYLTSGDETAVVAPVHSHDTTFFEVNSPFFIVTILAIISMFSCAVVCGLIYEILHRRRERKRADGITLIVCVRFIFHPGTAPVPEGARVINTTYNYVDVRWNTIPTSNFTNGTVKGYIVALQKVGGSEEDETLLVTSCHSDGINVTNLEENTKYCVQVAAFTEYGKGNSTPCMSAVTGERARVEFTAFNESSTSIRLKWDSDIPIPIDDSQEDGLKIDYRPADSTAERSRLFCGGESTYLFSNLTAFTNYCFNLVGFNKGEIITKINNSQCVYTDEEAPSGPPLDVTVRNESSTSMNVTWRPINASLQHGIILGYRIHYEKDMNVPQRRKRRSSQSFDVTVLGQNNLTWVIEELEKFTNYCIKTVGFNRKGDGKQSNWVCTMTDEDVPSQPPMNLTGYNTSSTSIAIKWGEIPSTFVHGYLLGHQISYEQISGEMDGSQTAVTVDTSPYDRNKSLSGLQVYTKYCVRLAGRTRIGTGKKSECKNITTDEEIPTSPPLDVTAIDGTSTDTLNVSWKTPVELNGKLTGYKILVETTLENGTTLTNEIMTCDNRITLTDLDMNTEYKIRVAASTRKGLGPFSEVEYGETCNCPETLRVIAHPSSFDANGQPTLGKMMEELVLEACGECHTHENKKTRLISGLEDDSDLKLPSVQSGGSAQEATGTKFVAVLDVPGLVVLRRKVETELGFYEKVMANSVVNSWPICAIFGVMTLAAALQIWLLDMHSNPEEFPPTIVKGTGEGLWWAFITVTTLGYGDRTPKSDLSKIFAVVWFLIGMIVFGLFSSAITTSLTVVVVTGGPQGDANKHANISTIKGSQEEHIAVRKLSNKFNIGTSYANLSDLADALRTGKTGAILLDLFVHMKRKDLFNHTTTWYTVTEVINQKLTHGIELRGVSTKLAKKLENFILDRNLERNFLEDKNEKDEKDENEEENEASTETVQEEEELVFFEPKSPFFQGTLKYGGGALAGLVLCGVIYETFRWLRGKKIRHIGRTCQDEDEMRELVENFYQDFTQKYKQLRKKNKDVIKFCKKHAEGTHRSVQKESDNARWW</sequence>
<evidence type="ECO:0000256" key="6">
    <source>
        <dbReference type="SAM" id="MobiDB-lite"/>
    </source>
</evidence>
<feature type="domain" description="Fibronectin type-III" evidence="8">
    <location>
        <begin position="857"/>
        <end position="953"/>
    </location>
</feature>
<dbReference type="CDD" id="cd00063">
    <property type="entry name" value="FN3"/>
    <property type="match status" value="8"/>
</dbReference>
<evidence type="ECO:0000313" key="9">
    <source>
        <dbReference type="EMBL" id="CAH3116700.1"/>
    </source>
</evidence>
<dbReference type="PROSITE" id="PS50853">
    <property type="entry name" value="FN3"/>
    <property type="match status" value="8"/>
</dbReference>
<dbReference type="PANTHER" id="PTHR23036">
    <property type="entry name" value="CYTOKINE RECEPTOR"/>
    <property type="match status" value="1"/>
</dbReference>
<name>A0AAU9WK85_9CNID</name>
<accession>A0AAU9WK85</accession>
<dbReference type="InterPro" id="IPR003961">
    <property type="entry name" value="FN3_dom"/>
</dbReference>
<feature type="transmembrane region" description="Helical" evidence="7">
    <location>
        <begin position="705"/>
        <end position="730"/>
    </location>
</feature>